<evidence type="ECO:0000313" key="1">
    <source>
        <dbReference type="EMBL" id="PJZ94245.1"/>
    </source>
</evidence>
<organism evidence="1">
    <name type="scientific">Leptospira ellisii</name>
    <dbReference type="NCBI Taxonomy" id="2023197"/>
    <lineage>
        <taxon>Bacteria</taxon>
        <taxon>Pseudomonadati</taxon>
        <taxon>Spirochaetota</taxon>
        <taxon>Spirochaetia</taxon>
        <taxon>Leptospirales</taxon>
        <taxon>Leptospiraceae</taxon>
        <taxon>Leptospira</taxon>
    </lineage>
</organism>
<dbReference type="EMBL" id="NPEF01000022">
    <property type="protein sequence ID" value="PJZ94245.1"/>
    <property type="molecule type" value="Genomic_DNA"/>
</dbReference>
<name>A0A2N0BCM3_9LEPT</name>
<reference evidence="1" key="1">
    <citation type="submission" date="2017-07" db="EMBL/GenBank/DDBJ databases">
        <title>Leptospira spp. isolated from tropical soils.</title>
        <authorList>
            <person name="Thibeaux R."/>
            <person name="Iraola G."/>
            <person name="Ferres I."/>
            <person name="Bierque E."/>
            <person name="Girault D."/>
            <person name="Soupe-Gilbert M.-E."/>
            <person name="Picardeau M."/>
            <person name="Goarant C."/>
        </authorList>
    </citation>
    <scope>NUCLEOTIDE SEQUENCE [LARGE SCALE GENOMIC DNA]</scope>
    <source>
        <strain evidence="1">ATI7-C-A5</strain>
    </source>
</reference>
<dbReference type="AlphaFoldDB" id="A0A2N0BCM3"/>
<gene>
    <name evidence="1" type="ORF">CH379_03635</name>
</gene>
<proteinExistence type="predicted"/>
<sequence>MINSIRFFSIFAFPFGVWKKSPLVRSSDQTTTQRRSRILSQKIDSVANARVNKKGSIFEILEYRTL</sequence>
<accession>A0A2N0BCM3</accession>
<comment type="caution">
    <text evidence="1">The sequence shown here is derived from an EMBL/GenBank/DDBJ whole genome shotgun (WGS) entry which is preliminary data.</text>
</comment>
<protein>
    <submittedName>
        <fullName evidence="1">Uncharacterized protein</fullName>
    </submittedName>
</protein>